<dbReference type="Pfam" id="PF12730">
    <property type="entry name" value="ABC2_membrane_4"/>
    <property type="match status" value="1"/>
</dbReference>
<protein>
    <submittedName>
        <fullName evidence="2">ABC transporter permease</fullName>
    </submittedName>
</protein>
<keyword evidence="3" id="KW-1185">Reference proteome</keyword>
<keyword evidence="1" id="KW-0472">Membrane</keyword>
<evidence type="ECO:0000313" key="3">
    <source>
        <dbReference type="Proteomes" id="UP000282674"/>
    </source>
</evidence>
<evidence type="ECO:0000313" key="2">
    <source>
        <dbReference type="EMBL" id="RMI43297.1"/>
    </source>
</evidence>
<keyword evidence="1" id="KW-1133">Transmembrane helix</keyword>
<comment type="caution">
    <text evidence="2">The sequence shown here is derived from an EMBL/GenBank/DDBJ whole genome shotgun (WGS) entry which is preliminary data.</text>
</comment>
<dbReference type="GO" id="GO:0005886">
    <property type="term" value="C:plasma membrane"/>
    <property type="evidence" value="ECO:0007669"/>
    <property type="project" value="UniProtKB-SubCell"/>
</dbReference>
<dbReference type="EMBL" id="RFFG01000026">
    <property type="protein sequence ID" value="RMI43297.1"/>
    <property type="molecule type" value="Genomic_DNA"/>
</dbReference>
<dbReference type="PANTHER" id="PTHR37305:SF1">
    <property type="entry name" value="MEMBRANE PROTEIN"/>
    <property type="match status" value="1"/>
</dbReference>
<gene>
    <name evidence="2" type="ORF">EBO15_16580</name>
</gene>
<evidence type="ECO:0000256" key="1">
    <source>
        <dbReference type="SAM" id="Phobius"/>
    </source>
</evidence>
<dbReference type="PANTHER" id="PTHR37305">
    <property type="entry name" value="INTEGRAL MEMBRANE PROTEIN-RELATED"/>
    <property type="match status" value="1"/>
</dbReference>
<dbReference type="AlphaFoldDB" id="A0A3M2M106"/>
<dbReference type="RefSeq" id="WP_122195292.1">
    <property type="nucleotide sequence ID" value="NZ_JBHSKC010000012.1"/>
</dbReference>
<proteinExistence type="predicted"/>
<keyword evidence="1" id="KW-0812">Transmembrane</keyword>
<feature type="transmembrane region" description="Helical" evidence="1">
    <location>
        <begin position="58"/>
        <end position="83"/>
    </location>
</feature>
<feature type="transmembrane region" description="Helical" evidence="1">
    <location>
        <begin position="189"/>
        <end position="207"/>
    </location>
</feature>
<sequence>MLRVELATQLLRIRTLVALACLAAVPVIAGLATASHAGRHNGTQGGLFGASTLSALNHAMACLMFIGPLLLPLVVALLASAIGSADRDWGTLRYLYVAPVGRRRLLTGKLAAVTIVTTGAVLAVLIGGLLTGIALFGWHPFHILNAPTLTTGQTLTRVTEATGYTLLCMLSIATIAFAFGLLLPRGAEALGASLAFVVIATILNQQSSLHRLAAVLPVHYWQSWTALFSPSGTAPLATGALCQLITIALATTLAFAVLHRRDPAA</sequence>
<accession>A0A3M2M106</accession>
<organism evidence="2 3">
    <name type="scientific">Actinomadura harenae</name>
    <dbReference type="NCBI Taxonomy" id="2483351"/>
    <lineage>
        <taxon>Bacteria</taxon>
        <taxon>Bacillati</taxon>
        <taxon>Actinomycetota</taxon>
        <taxon>Actinomycetes</taxon>
        <taxon>Streptosporangiales</taxon>
        <taxon>Thermomonosporaceae</taxon>
        <taxon>Actinomadura</taxon>
    </lineage>
</organism>
<feature type="transmembrane region" description="Helical" evidence="1">
    <location>
        <begin position="236"/>
        <end position="258"/>
    </location>
</feature>
<dbReference type="OrthoDB" id="3383669at2"/>
<name>A0A3M2M106_9ACTN</name>
<feature type="transmembrane region" description="Helical" evidence="1">
    <location>
        <begin position="161"/>
        <end position="182"/>
    </location>
</feature>
<dbReference type="GO" id="GO:0140359">
    <property type="term" value="F:ABC-type transporter activity"/>
    <property type="evidence" value="ECO:0007669"/>
    <property type="project" value="InterPro"/>
</dbReference>
<reference evidence="2 3" key="1">
    <citation type="submission" date="2018-10" db="EMBL/GenBank/DDBJ databases">
        <title>Isolation from soil.</title>
        <authorList>
            <person name="Hu J."/>
        </authorList>
    </citation>
    <scope>NUCLEOTIDE SEQUENCE [LARGE SCALE GENOMIC DNA]</scope>
    <source>
        <strain evidence="2 3">NEAU-Ht49</strain>
    </source>
</reference>
<dbReference type="Proteomes" id="UP000282674">
    <property type="component" value="Unassembled WGS sequence"/>
</dbReference>
<feature type="transmembrane region" description="Helical" evidence="1">
    <location>
        <begin position="110"/>
        <end position="141"/>
    </location>
</feature>